<dbReference type="KEGG" id="tbv:H9L17_09515"/>
<dbReference type="EMBL" id="CP060711">
    <property type="protein sequence ID" value="QNN45467.1"/>
    <property type="molecule type" value="Genomic_DNA"/>
</dbReference>
<dbReference type="RefSeq" id="WP_187569235.1">
    <property type="nucleotide sequence ID" value="NZ_CP060711.1"/>
</dbReference>
<reference evidence="1 2" key="1">
    <citation type="submission" date="2020-08" db="EMBL/GenBank/DDBJ databases">
        <title>Genome sequence of Thermomonas brevis KACC 16975T.</title>
        <authorList>
            <person name="Hyun D.-W."/>
            <person name="Bae J.-W."/>
        </authorList>
    </citation>
    <scope>NUCLEOTIDE SEQUENCE [LARGE SCALE GENOMIC DNA]</scope>
    <source>
        <strain evidence="1 2">KACC 16975</strain>
    </source>
</reference>
<organism evidence="1 2">
    <name type="scientific">Thermomonas brevis</name>
    <dbReference type="NCBI Taxonomy" id="215691"/>
    <lineage>
        <taxon>Bacteria</taxon>
        <taxon>Pseudomonadati</taxon>
        <taxon>Pseudomonadota</taxon>
        <taxon>Gammaproteobacteria</taxon>
        <taxon>Lysobacterales</taxon>
        <taxon>Lysobacteraceae</taxon>
        <taxon>Thermomonas</taxon>
    </lineage>
</organism>
<name>A0A7G9QQ42_9GAMM</name>
<proteinExistence type="predicted"/>
<keyword evidence="2" id="KW-1185">Reference proteome</keyword>
<sequence>MSSNVVGGRLSGMRDASEQPHNLLDVTFSSAEIRSKISSLRTCLWLDHALWLTGLEAGEFGRRYVEDGRDRFQDSKAVYKWLALKRNPSPGLVARIETKVPGTAWVFRLPLYDLLLPAPPSDSTLSKLRQTYLADPSLGWHFPLSDRPFTAAFLPPFKSQLPFAPALQPQAVSALVDRGDAWGLIGLLLCMRSAQRANDVDAVSLISRDLFRALPGFLQAPWTHRCWPHLRFLMEALRDSLPMVTTAFAVNWRLIEAYRDAAWYQPRRELRPREEDGRFVEYPDVIVEGSTIEGWRGGRLTRAAQEELMYQSTDAILSEILGVSESFASG</sequence>
<dbReference type="Proteomes" id="UP000515977">
    <property type="component" value="Chromosome"/>
</dbReference>
<evidence type="ECO:0000313" key="2">
    <source>
        <dbReference type="Proteomes" id="UP000515977"/>
    </source>
</evidence>
<dbReference type="AlphaFoldDB" id="A0A7G9QQ42"/>
<protein>
    <submittedName>
        <fullName evidence="1">Uncharacterized protein</fullName>
    </submittedName>
</protein>
<accession>A0A7G9QQ42</accession>
<gene>
    <name evidence="1" type="ORF">H9L17_09515</name>
</gene>
<evidence type="ECO:0000313" key="1">
    <source>
        <dbReference type="EMBL" id="QNN45467.1"/>
    </source>
</evidence>